<keyword evidence="2" id="KW-1185">Reference proteome</keyword>
<sequence length="55" mass="6300">MFDLIFRRFFSNKRVQAAFLQFINLRRCNAVVPLSKYGIGKVQTAFEGRAKAACT</sequence>
<protein>
    <submittedName>
        <fullName evidence="1">Uncharacterized protein</fullName>
    </submittedName>
</protein>
<dbReference type="HOGENOM" id="CLU_3026223_0_0_4"/>
<dbReference type="AlphaFoldDB" id="F0EZT6"/>
<evidence type="ECO:0000313" key="2">
    <source>
        <dbReference type="Proteomes" id="UP000004088"/>
    </source>
</evidence>
<gene>
    <name evidence="1" type="ORF">HMPREF9098_1271</name>
</gene>
<reference evidence="1 2" key="1">
    <citation type="submission" date="2011-01" db="EMBL/GenBank/DDBJ databases">
        <authorList>
            <person name="Muzny D."/>
            <person name="Qin X."/>
            <person name="Deng J."/>
            <person name="Jiang H."/>
            <person name="Liu Y."/>
            <person name="Qu J."/>
            <person name="Song X.-Z."/>
            <person name="Zhang L."/>
            <person name="Thornton R."/>
            <person name="Coyle M."/>
            <person name="Francisco L."/>
            <person name="Jackson L."/>
            <person name="Javaid M."/>
            <person name="Korchina V."/>
            <person name="Kovar C."/>
            <person name="Mata R."/>
            <person name="Mathew T."/>
            <person name="Ngo R."/>
            <person name="Nguyen L."/>
            <person name="Nguyen N."/>
            <person name="Okwuonu G."/>
            <person name="Ongeri F."/>
            <person name="Pham C."/>
            <person name="Simmons D."/>
            <person name="Wilczek-Boney K."/>
            <person name="Hale W."/>
            <person name="Jakkamsetti A."/>
            <person name="Pham P."/>
            <person name="Ruth R."/>
            <person name="San Lucas F."/>
            <person name="Warren J."/>
            <person name="Zhang J."/>
            <person name="Zhao Z."/>
            <person name="Zhou C."/>
            <person name="Zhu D."/>
            <person name="Lee S."/>
            <person name="Bess C."/>
            <person name="Blankenburg K."/>
            <person name="Forbes L."/>
            <person name="Fu Q."/>
            <person name="Gubbala S."/>
            <person name="Hirani K."/>
            <person name="Jayaseelan J.C."/>
            <person name="Lara F."/>
            <person name="Munidasa M."/>
            <person name="Palculict T."/>
            <person name="Patil S."/>
            <person name="Pu L.-L."/>
            <person name="Saada N."/>
            <person name="Tang L."/>
            <person name="Weissenberger G."/>
            <person name="Zhu Y."/>
            <person name="Hemphill L."/>
            <person name="Shang Y."/>
            <person name="Youmans B."/>
            <person name="Ayvaz T."/>
            <person name="Ross M."/>
            <person name="Santibanez J."/>
            <person name="Aqrawi P."/>
            <person name="Gross S."/>
            <person name="Joshi V."/>
            <person name="Fowler G."/>
            <person name="Nazareth L."/>
            <person name="Reid J."/>
            <person name="Worley K."/>
            <person name="Petrosino J."/>
            <person name="Highlander S."/>
            <person name="Gibbs R."/>
        </authorList>
    </citation>
    <scope>NUCLEOTIDE SEQUENCE [LARGE SCALE GENOMIC DNA]</scope>
    <source>
        <strain evidence="1 2">ATCC 33394</strain>
    </source>
</reference>
<organism evidence="1 2">
    <name type="scientific">Kingella denitrificans ATCC 33394</name>
    <dbReference type="NCBI Taxonomy" id="888741"/>
    <lineage>
        <taxon>Bacteria</taxon>
        <taxon>Pseudomonadati</taxon>
        <taxon>Pseudomonadota</taxon>
        <taxon>Betaproteobacteria</taxon>
        <taxon>Neisseriales</taxon>
        <taxon>Neisseriaceae</taxon>
        <taxon>Kingella</taxon>
    </lineage>
</organism>
<accession>F0EZT6</accession>
<proteinExistence type="predicted"/>
<dbReference type="Proteomes" id="UP000004088">
    <property type="component" value="Unassembled WGS sequence"/>
</dbReference>
<comment type="caution">
    <text evidence="1">The sequence shown here is derived from an EMBL/GenBank/DDBJ whole genome shotgun (WGS) entry which is preliminary data.</text>
</comment>
<name>F0EZT6_9NEIS</name>
<evidence type="ECO:0000313" key="1">
    <source>
        <dbReference type="EMBL" id="EGC17255.1"/>
    </source>
</evidence>
<dbReference type="EMBL" id="AEWV01000021">
    <property type="protein sequence ID" value="EGC17255.1"/>
    <property type="molecule type" value="Genomic_DNA"/>
</dbReference>
<dbReference type="STRING" id="888741.HMPREF9098_1271"/>